<organism evidence="2 3">
    <name type="scientific">Fragilariopsis cylindrus CCMP1102</name>
    <dbReference type="NCBI Taxonomy" id="635003"/>
    <lineage>
        <taxon>Eukaryota</taxon>
        <taxon>Sar</taxon>
        <taxon>Stramenopiles</taxon>
        <taxon>Ochrophyta</taxon>
        <taxon>Bacillariophyta</taxon>
        <taxon>Bacillariophyceae</taxon>
        <taxon>Bacillariophycidae</taxon>
        <taxon>Bacillariales</taxon>
        <taxon>Bacillariaceae</taxon>
        <taxon>Fragilariopsis</taxon>
    </lineage>
</organism>
<feature type="region of interest" description="Disordered" evidence="1">
    <location>
        <begin position="47"/>
        <end position="103"/>
    </location>
</feature>
<dbReference type="Proteomes" id="UP000095751">
    <property type="component" value="Unassembled WGS sequence"/>
</dbReference>
<feature type="compositionally biased region" description="Polar residues" evidence="1">
    <location>
        <begin position="1"/>
        <end position="22"/>
    </location>
</feature>
<protein>
    <submittedName>
        <fullName evidence="2">Uncharacterized protein</fullName>
    </submittedName>
</protein>
<accession>A0A1E7FYQ2</accession>
<feature type="compositionally biased region" description="Pro residues" evidence="1">
    <location>
        <begin position="184"/>
        <end position="202"/>
    </location>
</feature>
<keyword evidence="3" id="KW-1185">Reference proteome</keyword>
<name>A0A1E7FYQ2_9STRA</name>
<feature type="compositionally biased region" description="Pro residues" evidence="1">
    <location>
        <begin position="154"/>
        <end position="174"/>
    </location>
</feature>
<dbReference type="KEGG" id="fcy:FRACYDRAFT_233115"/>
<dbReference type="EMBL" id="KV784353">
    <property type="protein sequence ID" value="OEU22953.1"/>
    <property type="molecule type" value="Genomic_DNA"/>
</dbReference>
<dbReference type="InParanoid" id="A0A1E7FYQ2"/>
<gene>
    <name evidence="2" type="ORF">FRACYDRAFT_233115</name>
</gene>
<evidence type="ECO:0000256" key="1">
    <source>
        <dbReference type="SAM" id="MobiDB-lite"/>
    </source>
</evidence>
<feature type="compositionally biased region" description="Polar residues" evidence="1">
    <location>
        <begin position="83"/>
        <end position="103"/>
    </location>
</feature>
<proteinExistence type="predicted"/>
<dbReference type="AlphaFoldDB" id="A0A1E7FYQ2"/>
<reference evidence="2 3" key="1">
    <citation type="submission" date="2016-09" db="EMBL/GenBank/DDBJ databases">
        <title>Extensive genetic diversity and differential bi-allelic expression allows diatom success in the polar Southern Ocean.</title>
        <authorList>
            <consortium name="DOE Joint Genome Institute"/>
            <person name="Mock T."/>
            <person name="Otillar R.P."/>
            <person name="Strauss J."/>
            <person name="Dupont C."/>
            <person name="Frickenhaus S."/>
            <person name="Maumus F."/>
            <person name="Mcmullan M."/>
            <person name="Sanges R."/>
            <person name="Schmutz J."/>
            <person name="Toseland A."/>
            <person name="Valas R."/>
            <person name="Veluchamy A."/>
            <person name="Ward B.J."/>
            <person name="Allen A."/>
            <person name="Barry K."/>
            <person name="Falciatore A."/>
            <person name="Ferrante M."/>
            <person name="Fortunato A.E."/>
            <person name="Gloeckner G."/>
            <person name="Gruber A."/>
            <person name="Hipkin R."/>
            <person name="Janech M."/>
            <person name="Kroth P."/>
            <person name="Leese F."/>
            <person name="Lindquist E."/>
            <person name="Lyon B.R."/>
            <person name="Martin J."/>
            <person name="Mayer C."/>
            <person name="Parker M."/>
            <person name="Quesneville H."/>
            <person name="Raymond J."/>
            <person name="Uhlig C."/>
            <person name="Valentin K.U."/>
            <person name="Worden A.Z."/>
            <person name="Armbrust E.V."/>
            <person name="Bowler C."/>
            <person name="Green B."/>
            <person name="Moulton V."/>
            <person name="Van Oosterhout C."/>
            <person name="Grigoriev I."/>
        </authorList>
    </citation>
    <scope>NUCLEOTIDE SEQUENCE [LARGE SCALE GENOMIC DNA]</scope>
    <source>
        <strain evidence="2 3">CCMP1102</strain>
    </source>
</reference>
<feature type="region of interest" description="Disordered" evidence="1">
    <location>
        <begin position="1"/>
        <end position="23"/>
    </location>
</feature>
<sequence>MPSLSEHATPSKTSRTGTSIPQITPEIQAIAAHRSFAAHLRGDAASDELPMLTDDGHRSVKNMRPTTNISDTGTETPAKKTRTSSQSGTTFSVSNIHSADNSNNDGMIASTPTVNNGVSIVCPTSNGLDEGELEFRPNGGGEPPSPPGNGGVPPALPPPPVPPPPNGGVPPALDPPLNEGVPPALEPPNGGVPPALPPPDPPLRGNLERYSSSKGSHIKMGTTYFLHFLNSRRADLSAVALSHLPPGCDITDKDKVPVGVFTIEVLDKFSDYLSSRARLGVSEDPTISLISAGTADNYFSAIKTYYTSHHPAYKHKAVPPSFEGVKWKMLRGGLNKSLRTRAIAGGVPLSNPREMLTDEDFKIMALLCLWEGSIKFMMFLTFQCLLFQVGGRGAESASRKFGHLSTRKYVADGFQSDILTIFIQRDKTLRSQHCTLFPQADISLWWKDLSFLLALNIILNSTTQGRLSGLHDPIFPEFHKENEKDNTRESSGRKQKKGAVSGLFSSMFKVLLQIYDDSGQAFHGDNDYVLNHKLGSHSAKKLTCQTLADFGCNPISTIFRVGWDLRSVHTLFDYIVGSKVLDEKAGRTLSGWYNVSHGSGDSGGLPPNIDDALAGLPSPDYENQKTEILLLGKTLFAGTTTLDQKVLLLLLGALFKHWNAMIDCYEEDPEQHPIVFAVTNALHATNISPSSFKFWCDNTEDNFKLKNLQGLPVRQIHELPGDALIDVRTFRHFIDSYKSSMCHMIRETAIMKTSFVKLLDELKKSPRPCQPEHDNNKENAPRVEQISTSTTTARNEQVVVDTGSPVSQMSFTRWYEKFRVHKNCIEVFLHFHIYNLEGGHLVDLVKQKEKFSTVAPGDEQAKDRIKKANKDWNNRYHKHITVFAELQFLLGPMDPCPTDVFARREWETRITTKLMEIFKDRMGGSDKIASMNNIMAWHSKRKKQSLLN</sequence>
<dbReference type="OrthoDB" id="39806at2759"/>
<feature type="region of interest" description="Disordered" evidence="1">
    <location>
        <begin position="121"/>
        <end position="205"/>
    </location>
</feature>
<evidence type="ECO:0000313" key="3">
    <source>
        <dbReference type="Proteomes" id="UP000095751"/>
    </source>
</evidence>
<feature type="compositionally biased region" description="Polar residues" evidence="1">
    <location>
        <begin position="64"/>
        <end position="75"/>
    </location>
</feature>
<evidence type="ECO:0000313" key="2">
    <source>
        <dbReference type="EMBL" id="OEU22953.1"/>
    </source>
</evidence>